<sequence>MTRQDLLCTSNGKSSNLLTQFFFGTMTFSFDLGTALSQDFFPLRLGTSGSFINDLGLAFVGLFNDFSSLQLGFFQLIGGVGLGQIQIFLGTFGRRETVSNSFLTGFDGCNQRRPYVLHAKHYEEEKSNCLAEEGGIDIHSRCPLKLVNGLCLESRNDLASNRKHHVQTQTNGDHRDRIHQTHYDEELGTQNRDQIRLTSSTFQELATQDTDTDGSADSSQTHHHCSSDVQQVHVQVFHEDLQLFRCN</sequence>
<proteinExistence type="predicted"/>
<gene>
    <name evidence="1" type="ORF">AERO8C_70232</name>
</gene>
<reference evidence="1 2" key="1">
    <citation type="submission" date="2019-10" db="EMBL/GenBank/DDBJ databases">
        <authorList>
            <person name="Karimi E."/>
        </authorList>
    </citation>
    <scope>NUCLEOTIDE SEQUENCE [LARGE SCALE GENOMIC DNA]</scope>
    <source>
        <strain evidence="1">Aeromonas sp. 8C</strain>
    </source>
</reference>
<evidence type="ECO:0000313" key="1">
    <source>
        <dbReference type="EMBL" id="VXA88604.1"/>
    </source>
</evidence>
<protein>
    <submittedName>
        <fullName evidence="1">Uncharacterized protein</fullName>
    </submittedName>
</protein>
<dbReference type="AlphaFoldDB" id="A0A653LBG1"/>
<dbReference type="Proteomes" id="UP000439123">
    <property type="component" value="Unassembled WGS sequence"/>
</dbReference>
<name>A0A653LBG1_AERVE</name>
<organism evidence="1 2">
    <name type="scientific">Aeromonas veronii</name>
    <dbReference type="NCBI Taxonomy" id="654"/>
    <lineage>
        <taxon>Bacteria</taxon>
        <taxon>Pseudomonadati</taxon>
        <taxon>Pseudomonadota</taxon>
        <taxon>Gammaproteobacteria</taxon>
        <taxon>Aeromonadales</taxon>
        <taxon>Aeromonadaceae</taxon>
        <taxon>Aeromonas</taxon>
    </lineage>
</organism>
<evidence type="ECO:0000313" key="2">
    <source>
        <dbReference type="Proteomes" id="UP000439123"/>
    </source>
</evidence>
<accession>A0A653LBG1</accession>
<dbReference type="EMBL" id="CABWLC010000020">
    <property type="protein sequence ID" value="VXA88604.1"/>
    <property type="molecule type" value="Genomic_DNA"/>
</dbReference>